<protein>
    <submittedName>
        <fullName evidence="1">Uncharacterized protein</fullName>
    </submittedName>
</protein>
<dbReference type="EMBL" id="CAJPEV010004318">
    <property type="protein sequence ID" value="CAG0901578.1"/>
    <property type="molecule type" value="Genomic_DNA"/>
</dbReference>
<name>A0A7R9ADS1_9CRUS</name>
<dbReference type="GO" id="GO:0002020">
    <property type="term" value="F:protease binding"/>
    <property type="evidence" value="ECO:0007669"/>
    <property type="project" value="TreeGrafter"/>
</dbReference>
<organism evidence="1">
    <name type="scientific">Darwinula stevensoni</name>
    <dbReference type="NCBI Taxonomy" id="69355"/>
    <lineage>
        <taxon>Eukaryota</taxon>
        <taxon>Metazoa</taxon>
        <taxon>Ecdysozoa</taxon>
        <taxon>Arthropoda</taxon>
        <taxon>Crustacea</taxon>
        <taxon>Oligostraca</taxon>
        <taxon>Ostracoda</taxon>
        <taxon>Podocopa</taxon>
        <taxon>Podocopida</taxon>
        <taxon>Darwinulocopina</taxon>
        <taxon>Darwinuloidea</taxon>
        <taxon>Darwinulidae</taxon>
        <taxon>Darwinula</taxon>
    </lineage>
</organism>
<dbReference type="CDD" id="cd21865">
    <property type="entry name" value="DEUBAD_NFRKB"/>
    <property type="match status" value="1"/>
</dbReference>
<keyword evidence="2" id="KW-1185">Reference proteome</keyword>
<dbReference type="Proteomes" id="UP000677054">
    <property type="component" value="Unassembled WGS sequence"/>
</dbReference>
<gene>
    <name evidence="1" type="ORF">DSTB1V02_LOCUS12088</name>
</gene>
<dbReference type="InterPro" id="IPR013865">
    <property type="entry name" value="FAM32A"/>
</dbReference>
<dbReference type="GO" id="GO:0031011">
    <property type="term" value="C:Ino80 complex"/>
    <property type="evidence" value="ECO:0007669"/>
    <property type="project" value="InterPro"/>
</dbReference>
<sequence>MSEYEVVSKGSLKLKGVGDIDIKKKKKKKQERKILQQVTKLSAAEDDVPAAVKKGMIKTKAELAFESMQQKRMRLRSLLPQFLEDGDEERERSLTMVLRGENIAFGNPIQEVIESIRCGDNQAEIHHARRLLRQAKYREYFLKIQKYYQKLLEEVLVMRKDLLRAAMAGEMTSAKPLRLRKKKKKKQRPNFVSQRANKRYLRELSHLQQEFGDDSSSSSE</sequence>
<proteinExistence type="predicted"/>
<dbReference type="InterPro" id="IPR024867">
    <property type="entry name" value="NFRKB"/>
</dbReference>
<evidence type="ECO:0000313" key="2">
    <source>
        <dbReference type="Proteomes" id="UP000677054"/>
    </source>
</evidence>
<accession>A0A7R9ADS1</accession>
<dbReference type="PANTHER" id="PTHR13052:SF3">
    <property type="entry name" value="NUCLEAR FACTOR RELATED TO KAPPA-B-BINDING PROTEIN"/>
    <property type="match status" value="1"/>
</dbReference>
<dbReference type="PANTHER" id="PTHR13052">
    <property type="entry name" value="NFRKB-RELATED"/>
    <property type="match status" value="1"/>
</dbReference>
<evidence type="ECO:0000313" key="1">
    <source>
        <dbReference type="EMBL" id="CAD7252330.1"/>
    </source>
</evidence>
<dbReference type="Pfam" id="PF08555">
    <property type="entry name" value="FAM32A"/>
    <property type="match status" value="1"/>
</dbReference>
<reference evidence="1" key="1">
    <citation type="submission" date="2020-11" db="EMBL/GenBank/DDBJ databases">
        <authorList>
            <person name="Tran Van P."/>
        </authorList>
    </citation>
    <scope>NUCLEOTIDE SEQUENCE</scope>
</reference>
<dbReference type="AlphaFoldDB" id="A0A7R9ADS1"/>
<dbReference type="OrthoDB" id="70874at2759"/>
<dbReference type="EMBL" id="LR903835">
    <property type="protein sequence ID" value="CAD7252330.1"/>
    <property type="molecule type" value="Genomic_DNA"/>
</dbReference>